<dbReference type="Proteomes" id="UP000032180">
    <property type="component" value="Chromosome 6"/>
</dbReference>
<protein>
    <recommendedName>
        <fullName evidence="5">Secreted protein</fullName>
    </recommendedName>
</protein>
<dbReference type="AlphaFoldDB" id="A0A0D9WU77"/>
<keyword evidence="2" id="KW-0472">Membrane</keyword>
<evidence type="ECO:0000256" key="1">
    <source>
        <dbReference type="SAM" id="MobiDB-lite"/>
    </source>
</evidence>
<keyword evidence="2" id="KW-1133">Transmembrane helix</keyword>
<keyword evidence="2" id="KW-0812">Transmembrane</keyword>
<reference evidence="3 4" key="1">
    <citation type="submission" date="2012-08" db="EMBL/GenBank/DDBJ databases">
        <title>Oryza genome evolution.</title>
        <authorList>
            <person name="Wing R.A."/>
        </authorList>
    </citation>
    <scope>NUCLEOTIDE SEQUENCE</scope>
</reference>
<evidence type="ECO:0000313" key="3">
    <source>
        <dbReference type="EnsemblPlants" id="LPERR06G23160.1"/>
    </source>
</evidence>
<evidence type="ECO:0000256" key="2">
    <source>
        <dbReference type="SAM" id="Phobius"/>
    </source>
</evidence>
<feature type="transmembrane region" description="Helical" evidence="2">
    <location>
        <begin position="6"/>
        <end position="27"/>
    </location>
</feature>
<sequence>MTFPLIYSIVPLLPFLSLVFVVLGSAGRARQHERRAKRLGGGECAADRGRSGPARRCHGRSGSAGRRQPRPLDSPASKGTERCIKKGSNIFLEYR</sequence>
<evidence type="ECO:0008006" key="5">
    <source>
        <dbReference type="Google" id="ProtNLM"/>
    </source>
</evidence>
<name>A0A0D9WU77_9ORYZ</name>
<dbReference type="EnsemblPlants" id="LPERR06G23160.1">
    <property type="protein sequence ID" value="LPERR06G23160.1"/>
    <property type="gene ID" value="LPERR06G23160"/>
</dbReference>
<keyword evidence="4" id="KW-1185">Reference proteome</keyword>
<dbReference type="HOGENOM" id="CLU_2375885_0_0_1"/>
<reference evidence="4" key="2">
    <citation type="submission" date="2013-12" db="EMBL/GenBank/DDBJ databases">
        <authorList>
            <person name="Yu Y."/>
            <person name="Lee S."/>
            <person name="de Baynast K."/>
            <person name="Wissotski M."/>
            <person name="Liu L."/>
            <person name="Talag J."/>
            <person name="Goicoechea J."/>
            <person name="Angelova A."/>
            <person name="Jetty R."/>
            <person name="Kudrna D."/>
            <person name="Golser W."/>
            <person name="Rivera L."/>
            <person name="Zhang J."/>
            <person name="Wing R."/>
        </authorList>
    </citation>
    <scope>NUCLEOTIDE SEQUENCE</scope>
</reference>
<dbReference type="Gramene" id="LPERR06G23160.1">
    <property type="protein sequence ID" value="LPERR06G23160.1"/>
    <property type="gene ID" value="LPERR06G23160"/>
</dbReference>
<evidence type="ECO:0000313" key="4">
    <source>
        <dbReference type="Proteomes" id="UP000032180"/>
    </source>
</evidence>
<proteinExistence type="predicted"/>
<accession>A0A0D9WU77</accession>
<organism evidence="3 4">
    <name type="scientific">Leersia perrieri</name>
    <dbReference type="NCBI Taxonomy" id="77586"/>
    <lineage>
        <taxon>Eukaryota</taxon>
        <taxon>Viridiplantae</taxon>
        <taxon>Streptophyta</taxon>
        <taxon>Embryophyta</taxon>
        <taxon>Tracheophyta</taxon>
        <taxon>Spermatophyta</taxon>
        <taxon>Magnoliopsida</taxon>
        <taxon>Liliopsida</taxon>
        <taxon>Poales</taxon>
        <taxon>Poaceae</taxon>
        <taxon>BOP clade</taxon>
        <taxon>Oryzoideae</taxon>
        <taxon>Oryzeae</taxon>
        <taxon>Oryzinae</taxon>
        <taxon>Leersia</taxon>
    </lineage>
</organism>
<reference evidence="3" key="3">
    <citation type="submission" date="2015-04" db="UniProtKB">
        <authorList>
            <consortium name="EnsemblPlants"/>
        </authorList>
    </citation>
    <scope>IDENTIFICATION</scope>
</reference>
<feature type="region of interest" description="Disordered" evidence="1">
    <location>
        <begin position="32"/>
        <end position="81"/>
    </location>
</feature>